<dbReference type="OrthoDB" id="227825at2157"/>
<keyword evidence="4" id="KW-1185">Reference proteome</keyword>
<name>A0A1H5ZRQ2_9EURY</name>
<dbReference type="AlphaFoldDB" id="A0A1H5ZRQ2"/>
<reference evidence="3 4" key="1">
    <citation type="submission" date="2016-10" db="EMBL/GenBank/DDBJ databases">
        <authorList>
            <person name="de Groot N.N."/>
        </authorList>
    </citation>
    <scope>NUCLEOTIDE SEQUENCE [LARGE SCALE GENOMIC DNA]</scope>
    <source>
        <strain evidence="3 4">CGMCC 1.10331</strain>
    </source>
</reference>
<evidence type="ECO:0000256" key="1">
    <source>
        <dbReference type="PIRNR" id="PIRNR026802"/>
    </source>
</evidence>
<evidence type="ECO:0000313" key="3">
    <source>
        <dbReference type="EMBL" id="SEG38862.1"/>
    </source>
</evidence>
<organism evidence="3 4">
    <name type="scientific">Halobellus limi</name>
    <dbReference type="NCBI Taxonomy" id="699433"/>
    <lineage>
        <taxon>Archaea</taxon>
        <taxon>Methanobacteriati</taxon>
        <taxon>Methanobacteriota</taxon>
        <taxon>Stenosarchaea group</taxon>
        <taxon>Halobacteria</taxon>
        <taxon>Halobacteriales</taxon>
        <taxon>Haloferacaceae</taxon>
        <taxon>Halobellus</taxon>
    </lineage>
</organism>
<comment type="subunit">
    <text evidence="1">Interacts with chemotaxis (Che) proteins as well as flagella accessory (Fla) proteins.</text>
</comment>
<dbReference type="Proteomes" id="UP000296733">
    <property type="component" value="Chromosome"/>
</dbReference>
<dbReference type="PANTHER" id="PTHR42201:SF1">
    <property type="entry name" value="TAXIS PROTEIN"/>
    <property type="match status" value="1"/>
</dbReference>
<dbReference type="GeneID" id="39858440"/>
<evidence type="ECO:0000313" key="2">
    <source>
        <dbReference type="EMBL" id="QCC47976.1"/>
    </source>
</evidence>
<dbReference type="EMBL" id="CP031311">
    <property type="protein sequence ID" value="QCC47976.1"/>
    <property type="molecule type" value="Genomic_DNA"/>
</dbReference>
<keyword evidence="1" id="KW-0145">Chemotaxis</keyword>
<dbReference type="PANTHER" id="PTHR42201">
    <property type="entry name" value="TAXIS PROTEIN"/>
    <property type="match status" value="1"/>
</dbReference>
<proteinExistence type="predicted"/>
<dbReference type="GO" id="GO:0006935">
    <property type="term" value="P:chemotaxis"/>
    <property type="evidence" value="ECO:0007669"/>
    <property type="project" value="UniProtKB-UniRule"/>
</dbReference>
<evidence type="ECO:0000313" key="4">
    <source>
        <dbReference type="Proteomes" id="UP000236740"/>
    </source>
</evidence>
<dbReference type="PIRSF" id="PIRSF026802">
    <property type="entry name" value="UCP026802"/>
    <property type="match status" value="1"/>
</dbReference>
<dbReference type="RefSeq" id="WP_103991822.1">
    <property type="nucleotide sequence ID" value="NZ_CP031311.1"/>
</dbReference>
<protein>
    <recommendedName>
        <fullName evidence="1">Taxis protein CheF</fullName>
    </recommendedName>
</protein>
<gene>
    <name evidence="2" type="ORF">DV707_10080</name>
    <name evidence="3" type="ORF">SAMN04488133_2138</name>
</gene>
<evidence type="ECO:0000313" key="5">
    <source>
        <dbReference type="Proteomes" id="UP000296733"/>
    </source>
</evidence>
<dbReference type="Pfam" id="PF04283">
    <property type="entry name" value="CheF-arch"/>
    <property type="match status" value="1"/>
</dbReference>
<reference evidence="2 5" key="2">
    <citation type="journal article" date="2019" name="Nat. Commun.">
        <title>A new type of DNA phosphorothioation-based antiviral system in archaea.</title>
        <authorList>
            <person name="Xiong L."/>
            <person name="Liu S."/>
            <person name="Chen S."/>
            <person name="Xiao Y."/>
            <person name="Zhu B."/>
            <person name="Gao Y."/>
            <person name="Zhang Y."/>
            <person name="Chen B."/>
            <person name="Luo J."/>
            <person name="Deng Z."/>
            <person name="Chen X."/>
            <person name="Wang L."/>
            <person name="Chen S."/>
        </authorList>
    </citation>
    <scope>NUCLEOTIDE SEQUENCE [LARGE SCALE GENOMIC DNA]</scope>
    <source>
        <strain evidence="2 5">CGMCC 1.10331</strain>
    </source>
</reference>
<accession>A0A1H5ZRQ2</accession>
<dbReference type="EMBL" id="FNVN01000002">
    <property type="protein sequence ID" value="SEG38862.1"/>
    <property type="molecule type" value="Genomic_DNA"/>
</dbReference>
<sequence length="299" mass="32978">MKPGETKIADSRGRFLQALRNGRERNDAAWTNGRILLSNRRIVLAGTGGKRTFPLSEIDHIGGRFDVNQRVATVADYLALQFDDGEDVILVAPAEFEEFKTDLYDAILSSTQFLVRHPAVEGGVVQNTEWVGGRIAVEGDADAEAQAVNIATVTGTFVEIPLDDIGDIAIGRRTVREEQRKVVEVEHSDESTSVQTYISGPERPVGVLSSLLRIGEEQTETSLDLSQQDKQVLMALYSGVSPFDIPQFLGIDVDQVEELFVRLIDHDVLDEVRIRHEVELNARGRSIAADAIDEHGAEM</sequence>
<dbReference type="InterPro" id="IPR007381">
    <property type="entry name" value="CheF1/F2"/>
</dbReference>
<dbReference type="Proteomes" id="UP000236740">
    <property type="component" value="Unassembled WGS sequence"/>
</dbReference>
<dbReference type="KEGG" id="hlm:DV707_10080"/>
<comment type="function">
    <text evidence="1">Involved in taxis signal transduction.</text>
</comment>